<dbReference type="InterPro" id="IPR018189">
    <property type="entry name" value="Phosphoglucose_isomerase_CS"/>
</dbReference>
<dbReference type="PROSITE" id="PS51463">
    <property type="entry name" value="P_GLUCOSE_ISOMERASE_3"/>
    <property type="match status" value="1"/>
</dbReference>
<keyword evidence="4 7" id="KW-0324">Glycolysis</keyword>
<dbReference type="HAMAP" id="MF_00473">
    <property type="entry name" value="G6P_isomerase"/>
    <property type="match status" value="1"/>
</dbReference>
<evidence type="ECO:0000313" key="10">
    <source>
        <dbReference type="Proteomes" id="UP000027037"/>
    </source>
</evidence>
<dbReference type="InterPro" id="IPR023096">
    <property type="entry name" value="G6P_Isomerase_C"/>
</dbReference>
<dbReference type="GO" id="GO:0006094">
    <property type="term" value="P:gluconeogenesis"/>
    <property type="evidence" value="ECO:0007669"/>
    <property type="project" value="UniProtKB-UniRule"/>
</dbReference>
<dbReference type="PANTHER" id="PTHR11469">
    <property type="entry name" value="GLUCOSE-6-PHOSPHATE ISOMERASE"/>
    <property type="match status" value="1"/>
</dbReference>
<evidence type="ECO:0000256" key="3">
    <source>
        <dbReference type="ARBA" id="ARBA00022432"/>
    </source>
</evidence>
<dbReference type="GO" id="GO:0006096">
    <property type="term" value="P:glycolytic process"/>
    <property type="evidence" value="ECO:0007669"/>
    <property type="project" value="UniProtKB-UniRule"/>
</dbReference>
<feature type="active site" description="Proton donor" evidence="7">
    <location>
        <position position="335"/>
    </location>
</feature>
<organism evidence="9 10">
    <name type="scientific">Hyphomonas beringensis</name>
    <dbReference type="NCBI Taxonomy" id="1280946"/>
    <lineage>
        <taxon>Bacteria</taxon>
        <taxon>Pseudomonadati</taxon>
        <taxon>Pseudomonadota</taxon>
        <taxon>Alphaproteobacteria</taxon>
        <taxon>Hyphomonadales</taxon>
        <taxon>Hyphomonadaceae</taxon>
        <taxon>Hyphomonas</taxon>
    </lineage>
</organism>
<keyword evidence="3 7" id="KW-0312">Gluconeogenesis</keyword>
<evidence type="ECO:0000256" key="2">
    <source>
        <dbReference type="ARBA" id="ARBA00006604"/>
    </source>
</evidence>
<dbReference type="PROSITE" id="PS00174">
    <property type="entry name" value="P_GLUCOSE_ISOMERASE_2"/>
    <property type="match status" value="1"/>
</dbReference>
<feature type="active site" evidence="7">
    <location>
        <position position="487"/>
    </location>
</feature>
<dbReference type="AlphaFoldDB" id="A0A062UAT1"/>
<dbReference type="GO" id="GO:0051156">
    <property type="term" value="P:glucose 6-phosphate metabolic process"/>
    <property type="evidence" value="ECO:0007669"/>
    <property type="project" value="TreeGrafter"/>
</dbReference>
<dbReference type="eggNOG" id="COG0166">
    <property type="taxonomic scope" value="Bacteria"/>
</dbReference>
<dbReference type="SUPFAM" id="SSF53697">
    <property type="entry name" value="SIS domain"/>
    <property type="match status" value="1"/>
</dbReference>
<dbReference type="InterPro" id="IPR035476">
    <property type="entry name" value="SIS_PGI_1"/>
</dbReference>
<evidence type="ECO:0000313" key="9">
    <source>
        <dbReference type="EMBL" id="KCZ53684.1"/>
    </source>
</evidence>
<comment type="similarity">
    <text evidence="2 7 8">Belongs to the GPI family.</text>
</comment>
<evidence type="ECO:0000256" key="5">
    <source>
        <dbReference type="ARBA" id="ARBA00023235"/>
    </source>
</evidence>
<dbReference type="GO" id="GO:0004347">
    <property type="term" value="F:glucose-6-phosphate isomerase activity"/>
    <property type="evidence" value="ECO:0007669"/>
    <property type="project" value="UniProtKB-UniRule"/>
</dbReference>
<keyword evidence="5 7" id="KW-0413">Isomerase</keyword>
<comment type="function">
    <text evidence="7">Catalyzes the reversible isomerization of glucose-6-phosphate to fructose-6-phosphate.</text>
</comment>
<dbReference type="InterPro" id="IPR001672">
    <property type="entry name" value="G6P_Isomerase"/>
</dbReference>
<dbReference type="PRINTS" id="PR00662">
    <property type="entry name" value="G6PISOMERASE"/>
</dbReference>
<comment type="pathway">
    <text evidence="1 7 8">Carbohydrate degradation; glycolysis; D-glyceraldehyde 3-phosphate and glycerone phosphate from D-glucose: step 2/4.</text>
</comment>
<reference evidence="9 10" key="1">
    <citation type="journal article" date="2014" name="Antonie Van Leeuwenhoek">
        <title>Hyphomonas beringensis sp. nov. and Hyphomonas chukchiensis sp. nov., isolated from surface seawater of the Bering Sea and Chukchi Sea.</title>
        <authorList>
            <person name="Li C."/>
            <person name="Lai Q."/>
            <person name="Li G."/>
            <person name="Dong C."/>
            <person name="Wang J."/>
            <person name="Liao Y."/>
            <person name="Shao Z."/>
        </authorList>
    </citation>
    <scope>NUCLEOTIDE SEQUENCE [LARGE SCALE GENOMIC DNA]</scope>
    <source>
        <strain evidence="9 10">25B14_1</strain>
    </source>
</reference>
<evidence type="ECO:0000256" key="8">
    <source>
        <dbReference type="RuleBase" id="RU000612"/>
    </source>
</evidence>
<dbReference type="PANTHER" id="PTHR11469:SF1">
    <property type="entry name" value="GLUCOSE-6-PHOSPHATE ISOMERASE"/>
    <property type="match status" value="1"/>
</dbReference>
<gene>
    <name evidence="7" type="primary">pgi</name>
    <name evidence="9" type="ORF">HY29_16230</name>
</gene>
<dbReference type="STRING" id="1280946.HY29_16230"/>
<dbReference type="CDD" id="cd05016">
    <property type="entry name" value="SIS_PGI_2"/>
    <property type="match status" value="1"/>
</dbReference>
<dbReference type="UniPathway" id="UPA00138"/>
<dbReference type="UniPathway" id="UPA00109">
    <property type="reaction ID" value="UER00181"/>
</dbReference>
<proteinExistence type="inferred from homology"/>
<accession>A0A062UAT1</accession>
<evidence type="ECO:0000256" key="6">
    <source>
        <dbReference type="ARBA" id="ARBA00029321"/>
    </source>
</evidence>
<feature type="active site" evidence="7">
    <location>
        <position position="366"/>
    </location>
</feature>
<comment type="caution">
    <text evidence="9">The sequence shown here is derived from an EMBL/GenBank/DDBJ whole genome shotgun (WGS) entry which is preliminary data.</text>
</comment>
<dbReference type="Gene3D" id="1.10.1390.10">
    <property type="match status" value="1"/>
</dbReference>
<dbReference type="Pfam" id="PF00342">
    <property type="entry name" value="PGI"/>
    <property type="match status" value="1"/>
</dbReference>
<keyword evidence="7" id="KW-0963">Cytoplasm</keyword>
<evidence type="ECO:0000256" key="4">
    <source>
        <dbReference type="ARBA" id="ARBA00023152"/>
    </source>
</evidence>
<dbReference type="OrthoDB" id="140919at2"/>
<dbReference type="InterPro" id="IPR046348">
    <property type="entry name" value="SIS_dom_sf"/>
</dbReference>
<dbReference type="GO" id="GO:0005829">
    <property type="term" value="C:cytosol"/>
    <property type="evidence" value="ECO:0007669"/>
    <property type="project" value="TreeGrafter"/>
</dbReference>
<comment type="catalytic activity">
    <reaction evidence="6 7 8">
        <text>alpha-D-glucose 6-phosphate = beta-D-fructose 6-phosphate</text>
        <dbReference type="Rhea" id="RHEA:11816"/>
        <dbReference type="ChEBI" id="CHEBI:57634"/>
        <dbReference type="ChEBI" id="CHEBI:58225"/>
        <dbReference type="EC" id="5.3.1.9"/>
    </reaction>
</comment>
<name>A0A062UAT1_9PROT</name>
<dbReference type="EMBL" id="AWFF01000047">
    <property type="protein sequence ID" value="KCZ53684.1"/>
    <property type="molecule type" value="Genomic_DNA"/>
</dbReference>
<dbReference type="Proteomes" id="UP000027037">
    <property type="component" value="Unassembled WGS sequence"/>
</dbReference>
<comment type="pathway">
    <text evidence="7">Carbohydrate biosynthesis; gluconeogenesis.</text>
</comment>
<keyword evidence="10" id="KW-1185">Reference proteome</keyword>
<dbReference type="RefSeq" id="WP_034797244.1">
    <property type="nucleotide sequence ID" value="NZ_AWFF01000047.1"/>
</dbReference>
<dbReference type="GO" id="GO:0097367">
    <property type="term" value="F:carbohydrate derivative binding"/>
    <property type="evidence" value="ECO:0007669"/>
    <property type="project" value="InterPro"/>
</dbReference>
<dbReference type="GO" id="GO:0048029">
    <property type="term" value="F:monosaccharide binding"/>
    <property type="evidence" value="ECO:0007669"/>
    <property type="project" value="TreeGrafter"/>
</dbReference>
<protein>
    <recommendedName>
        <fullName evidence="7">Glucose-6-phosphate isomerase</fullName>
        <shortName evidence="7">GPI</shortName>
        <ecNumber evidence="7">5.3.1.9</ecNumber>
    </recommendedName>
    <alternativeName>
        <fullName evidence="7">Phosphoglucose isomerase</fullName>
        <shortName evidence="7">PGI</shortName>
    </alternativeName>
    <alternativeName>
        <fullName evidence="7">Phosphohexose isomerase</fullName>
        <shortName evidence="7">PHI</shortName>
    </alternativeName>
</protein>
<dbReference type="PATRIC" id="fig|1280946.3.peg.2409"/>
<dbReference type="EC" id="5.3.1.9" evidence="7"/>
<dbReference type="InterPro" id="IPR035482">
    <property type="entry name" value="SIS_PGI_2"/>
</dbReference>
<evidence type="ECO:0000256" key="1">
    <source>
        <dbReference type="ARBA" id="ARBA00004926"/>
    </source>
</evidence>
<dbReference type="Gene3D" id="3.40.50.10490">
    <property type="entry name" value="Glucose-6-phosphate isomerase like protein, domain 1"/>
    <property type="match status" value="2"/>
</dbReference>
<dbReference type="CDD" id="cd05015">
    <property type="entry name" value="SIS_PGI_1"/>
    <property type="match status" value="1"/>
</dbReference>
<comment type="subcellular location">
    <subcellularLocation>
        <location evidence="7">Cytoplasm</location>
    </subcellularLocation>
</comment>
<evidence type="ECO:0000256" key="7">
    <source>
        <dbReference type="HAMAP-Rule" id="MF_00473"/>
    </source>
</evidence>
<sequence length="518" mass="55587">MPADLSKHAERLNKASLASLAASRADDAPLSASGWKLNLARQYLDKDAETALLTFGKKAGLEAAAGRLFDGEIVNPSENRPALHWALRAQSPLEGEAEAVRQSVLPALEFARKMADGSVTASNGKPFQAVLHIGIGGSDFGPRLIADAFGDKATSGIDLRFCANVDPFDLDRALEGLDPESTLVIGVSKSFGTEETLYNLNRARAWLEASVGDKSDQHLALVTANPDRAKSWLGGREAHVFDMPLSVGGRFSLWSAASLACMIYLGADIFEGILRGAADMDAHVKSTPVAENMAMRLALLDYWNASVRSEKMRVLLAYANRLRMLPTYLQQLEMESNGKTVGPDGVGVQTATAPALWGGEGSVGQHSYHQWLHQGSQAVPCEFILAPDMERDPEGVTALTAHALAQAEVLANGRSLEEVKAEEPDLTDIVANQKVHAGGRASSFLSHAKFGPEAFGALIAFYEHRTYFAGHLWGLNPFDQWGVERGKTMATRLKPAVSGEVKADDAATAAIISMIRKG</sequence>
<dbReference type="NCBIfam" id="NF001211">
    <property type="entry name" value="PRK00179.1"/>
    <property type="match status" value="1"/>
</dbReference>